<protein>
    <recommendedName>
        <fullName evidence="10">DoxX family protein</fullName>
    </recommendedName>
</protein>
<keyword evidence="6 7" id="KW-0472">Membrane</keyword>
<name>A0A1F6UW30_9PROT</name>
<evidence type="ECO:0000256" key="4">
    <source>
        <dbReference type="ARBA" id="ARBA00022692"/>
    </source>
</evidence>
<dbReference type="Pfam" id="PF07681">
    <property type="entry name" value="DoxX"/>
    <property type="match status" value="1"/>
</dbReference>
<dbReference type="EMBL" id="MFSP01000194">
    <property type="protein sequence ID" value="OGI61509.1"/>
    <property type="molecule type" value="Genomic_DNA"/>
</dbReference>
<dbReference type="InterPro" id="IPR032808">
    <property type="entry name" value="DoxX"/>
</dbReference>
<comment type="similarity">
    <text evidence="2">Belongs to the DoxX family.</text>
</comment>
<keyword evidence="3" id="KW-1003">Cell membrane</keyword>
<evidence type="ECO:0000313" key="9">
    <source>
        <dbReference type="Proteomes" id="UP000179076"/>
    </source>
</evidence>
<dbReference type="AlphaFoldDB" id="A0A1F6UW30"/>
<evidence type="ECO:0000256" key="2">
    <source>
        <dbReference type="ARBA" id="ARBA00006679"/>
    </source>
</evidence>
<evidence type="ECO:0000256" key="6">
    <source>
        <dbReference type="ARBA" id="ARBA00023136"/>
    </source>
</evidence>
<dbReference type="PANTHER" id="PTHR33452">
    <property type="entry name" value="OXIDOREDUCTASE CATD-RELATED"/>
    <property type="match status" value="1"/>
</dbReference>
<evidence type="ECO:0000256" key="5">
    <source>
        <dbReference type="ARBA" id="ARBA00022989"/>
    </source>
</evidence>
<evidence type="ECO:0000256" key="1">
    <source>
        <dbReference type="ARBA" id="ARBA00004651"/>
    </source>
</evidence>
<keyword evidence="5 7" id="KW-1133">Transmembrane helix</keyword>
<accession>A0A1F6UW30</accession>
<evidence type="ECO:0000313" key="8">
    <source>
        <dbReference type="EMBL" id="OGI61509.1"/>
    </source>
</evidence>
<gene>
    <name evidence="8" type="ORF">A2W18_13720</name>
</gene>
<comment type="subcellular location">
    <subcellularLocation>
        <location evidence="1">Cell membrane</location>
        <topology evidence="1">Multi-pass membrane protein</topology>
    </subcellularLocation>
</comment>
<dbReference type="GO" id="GO:0005886">
    <property type="term" value="C:plasma membrane"/>
    <property type="evidence" value="ECO:0007669"/>
    <property type="project" value="UniProtKB-SubCell"/>
</dbReference>
<sequence length="150" mass="16893">MNIIQCTTNCARPVIRGLDFLSPLLDLGIRLWVANVFWKSGLTKFASWENTVLLFENEYQVPLLSAEVAAALGTFTELVFPVLLVLGLGGRFAAFVLFVFNYIAVISYPELNEVGIKDHTYWGILLLVPLLHGPGKISVDHFIKRKWWGQ</sequence>
<proteinExistence type="inferred from homology"/>
<organism evidence="8 9">
    <name type="scientific">Candidatus Muproteobacteria bacterium RBG_16_60_9</name>
    <dbReference type="NCBI Taxonomy" id="1817755"/>
    <lineage>
        <taxon>Bacteria</taxon>
        <taxon>Pseudomonadati</taxon>
        <taxon>Pseudomonadota</taxon>
        <taxon>Candidatus Muproteobacteria</taxon>
    </lineage>
</organism>
<evidence type="ECO:0000256" key="3">
    <source>
        <dbReference type="ARBA" id="ARBA00022475"/>
    </source>
</evidence>
<comment type="caution">
    <text evidence="8">The sequence shown here is derived from an EMBL/GenBank/DDBJ whole genome shotgun (WGS) entry which is preliminary data.</text>
</comment>
<feature type="transmembrane region" description="Helical" evidence="7">
    <location>
        <begin position="121"/>
        <end position="139"/>
    </location>
</feature>
<evidence type="ECO:0008006" key="10">
    <source>
        <dbReference type="Google" id="ProtNLM"/>
    </source>
</evidence>
<dbReference type="Proteomes" id="UP000179076">
    <property type="component" value="Unassembled WGS sequence"/>
</dbReference>
<reference evidence="8 9" key="1">
    <citation type="journal article" date="2016" name="Nat. Commun.">
        <title>Thousands of microbial genomes shed light on interconnected biogeochemical processes in an aquifer system.</title>
        <authorList>
            <person name="Anantharaman K."/>
            <person name="Brown C.T."/>
            <person name="Hug L.A."/>
            <person name="Sharon I."/>
            <person name="Castelle C.J."/>
            <person name="Probst A.J."/>
            <person name="Thomas B.C."/>
            <person name="Singh A."/>
            <person name="Wilkins M.J."/>
            <person name="Karaoz U."/>
            <person name="Brodie E.L."/>
            <person name="Williams K.H."/>
            <person name="Hubbard S.S."/>
            <person name="Banfield J.F."/>
        </authorList>
    </citation>
    <scope>NUCLEOTIDE SEQUENCE [LARGE SCALE GENOMIC DNA]</scope>
</reference>
<evidence type="ECO:0000256" key="7">
    <source>
        <dbReference type="SAM" id="Phobius"/>
    </source>
</evidence>
<dbReference type="PANTHER" id="PTHR33452:SF1">
    <property type="entry name" value="INNER MEMBRANE PROTEIN YPHA-RELATED"/>
    <property type="match status" value="1"/>
</dbReference>
<dbReference type="InterPro" id="IPR051907">
    <property type="entry name" value="DoxX-like_oxidoreductase"/>
</dbReference>
<keyword evidence="4 7" id="KW-0812">Transmembrane</keyword>